<dbReference type="Pfam" id="PF01557">
    <property type="entry name" value="FAA_hydrolase"/>
    <property type="match status" value="1"/>
</dbReference>
<proteinExistence type="inferred from homology"/>
<evidence type="ECO:0000259" key="4">
    <source>
        <dbReference type="Pfam" id="PF01557"/>
    </source>
</evidence>
<evidence type="ECO:0000256" key="2">
    <source>
        <dbReference type="ARBA" id="ARBA00022797"/>
    </source>
</evidence>
<dbReference type="OrthoDB" id="9792137at2"/>
<evidence type="ECO:0000256" key="3">
    <source>
        <dbReference type="ARBA" id="ARBA00023239"/>
    </source>
</evidence>
<evidence type="ECO:0000256" key="1">
    <source>
        <dbReference type="ARBA" id="ARBA00010715"/>
    </source>
</evidence>
<dbReference type="InterPro" id="IPR036663">
    <property type="entry name" value="Fumarylacetoacetase_C_sf"/>
</dbReference>
<name>A0A2S3VR45_9PSED</name>
<dbReference type="EMBL" id="MUJK01000003">
    <property type="protein sequence ID" value="POF42381.1"/>
    <property type="molecule type" value="Genomic_DNA"/>
</dbReference>
<dbReference type="GO" id="GO:0008684">
    <property type="term" value="F:2-oxopent-4-enoate hydratase activity"/>
    <property type="evidence" value="ECO:0007669"/>
    <property type="project" value="TreeGrafter"/>
</dbReference>
<keyword evidence="6" id="KW-1185">Reference proteome</keyword>
<dbReference type="PANTHER" id="PTHR30143:SF0">
    <property type="entry name" value="2-KETO-4-PENTENOATE HYDRATASE"/>
    <property type="match status" value="1"/>
</dbReference>
<dbReference type="PANTHER" id="PTHR30143">
    <property type="entry name" value="ACID HYDRATASE"/>
    <property type="match status" value="1"/>
</dbReference>
<dbReference type="AlphaFoldDB" id="A0A2S3VR45"/>
<feature type="domain" description="Fumarylacetoacetase-like C-terminal" evidence="4">
    <location>
        <begin position="99"/>
        <end position="270"/>
    </location>
</feature>
<dbReference type="Gene3D" id="3.90.850.10">
    <property type="entry name" value="Fumarylacetoacetase-like, C-terminal domain"/>
    <property type="match status" value="1"/>
</dbReference>
<dbReference type="GO" id="GO:0005737">
    <property type="term" value="C:cytoplasm"/>
    <property type="evidence" value="ECO:0007669"/>
    <property type="project" value="TreeGrafter"/>
</dbReference>
<gene>
    <name evidence="5" type="ORF">B0D71_13240</name>
</gene>
<sequence>MPPEIEPIENAHPQDTTEPHPLAERLYQALREGSTIAPLTSSASLSIEEAYGISLQILKMRQANGEIVIGKKIGVTSKPVQEMLGVHQPDFGFLTDRMQFADDACISIKQANLIQPRAEGEIAFILKDELLGPGITQQDVLRATESVVACFEIVDSRIKDWKIAIQDTIADNASCGVFVLGQNRIDPSDLDLANVRLDMNRNGELHSSGLGSAVQGHPAEAVAWLANTLGAFGMPLRAGEIILSGSLVPLVPVQAGDRFDLSISGIGTASIRFIE</sequence>
<dbReference type="InterPro" id="IPR050772">
    <property type="entry name" value="Hydratase-Decarb/MhpD_sf"/>
</dbReference>
<reference evidence="6" key="1">
    <citation type="submission" date="2017-02" db="EMBL/GenBank/DDBJ databases">
        <authorList>
            <person name="Furmanczyk E.M."/>
        </authorList>
    </citation>
    <scope>NUCLEOTIDE SEQUENCE [LARGE SCALE GENOMIC DNA]</scope>
    <source>
        <strain evidence="6">AP3_22</strain>
    </source>
</reference>
<accession>A0A2S3VR45</accession>
<keyword evidence="3" id="KW-0456">Lyase</keyword>
<dbReference type="Proteomes" id="UP000237440">
    <property type="component" value="Unassembled WGS sequence"/>
</dbReference>
<dbReference type="InterPro" id="IPR011234">
    <property type="entry name" value="Fumarylacetoacetase-like_C"/>
</dbReference>
<comment type="similarity">
    <text evidence="1">Belongs to the hydratase/decarboxylase family.</text>
</comment>
<evidence type="ECO:0000313" key="5">
    <source>
        <dbReference type="EMBL" id="POF42381.1"/>
    </source>
</evidence>
<protein>
    <submittedName>
        <fullName evidence="5">2-oxopent-4-enoate hydratase</fullName>
    </submittedName>
</protein>
<evidence type="ECO:0000313" key="6">
    <source>
        <dbReference type="Proteomes" id="UP000237440"/>
    </source>
</evidence>
<keyword evidence="2" id="KW-0058">Aromatic hydrocarbons catabolism</keyword>
<comment type="caution">
    <text evidence="5">The sequence shown here is derived from an EMBL/GenBank/DDBJ whole genome shotgun (WGS) entry which is preliminary data.</text>
</comment>
<organism evidence="5 6">
    <name type="scientific">Pseudomonas laurylsulfativorans</name>
    <dbReference type="NCBI Taxonomy" id="1943631"/>
    <lineage>
        <taxon>Bacteria</taxon>
        <taxon>Pseudomonadati</taxon>
        <taxon>Pseudomonadota</taxon>
        <taxon>Gammaproteobacteria</taxon>
        <taxon>Pseudomonadales</taxon>
        <taxon>Pseudomonadaceae</taxon>
        <taxon>Pseudomonas</taxon>
    </lineage>
</organism>
<dbReference type="RefSeq" id="WP_103395173.1">
    <property type="nucleotide sequence ID" value="NZ_MUJK01000003.1"/>
</dbReference>
<dbReference type="SUPFAM" id="SSF56529">
    <property type="entry name" value="FAH"/>
    <property type="match status" value="1"/>
</dbReference>